<dbReference type="InterPro" id="IPR036938">
    <property type="entry name" value="PAP2/HPO_sf"/>
</dbReference>
<organism evidence="3 4">
    <name type="scientific">Aeromonas media</name>
    <dbReference type="NCBI Taxonomy" id="651"/>
    <lineage>
        <taxon>Bacteria</taxon>
        <taxon>Pseudomonadati</taxon>
        <taxon>Pseudomonadota</taxon>
        <taxon>Gammaproteobacteria</taxon>
        <taxon>Aeromonadales</taxon>
        <taxon>Aeromonadaceae</taxon>
        <taxon>Aeromonas</taxon>
    </lineage>
</organism>
<protein>
    <submittedName>
        <fullName evidence="3">Phosphatase PAP2 family protein</fullName>
    </submittedName>
</protein>
<feature type="transmembrane region" description="Helical" evidence="1">
    <location>
        <begin position="87"/>
        <end position="108"/>
    </location>
</feature>
<evidence type="ECO:0000313" key="3">
    <source>
        <dbReference type="EMBL" id="QHQ52499.1"/>
    </source>
</evidence>
<name>A0AAE6SKQ7_AERME</name>
<dbReference type="Gene3D" id="1.20.144.10">
    <property type="entry name" value="Phosphatidic acid phosphatase type 2/haloperoxidase"/>
    <property type="match status" value="1"/>
</dbReference>
<evidence type="ECO:0000259" key="2">
    <source>
        <dbReference type="SMART" id="SM00014"/>
    </source>
</evidence>
<feature type="transmembrane region" description="Helical" evidence="1">
    <location>
        <begin position="59"/>
        <end position="80"/>
    </location>
</feature>
<keyword evidence="1" id="KW-0472">Membrane</keyword>
<dbReference type="RefSeq" id="WP_005327588.1">
    <property type="nucleotide sequence ID" value="NZ_CAAKNK010000401.1"/>
</dbReference>
<dbReference type="EMBL" id="CP047962">
    <property type="protein sequence ID" value="QHQ52499.1"/>
    <property type="molecule type" value="Genomic_DNA"/>
</dbReference>
<accession>A0AAE6SKQ7</accession>
<sequence length="238" mass="25815">MSKFIPFYLIGGLIALSWATLPGHGPWDHWDLATFQLVNGWLGESARWADLVAITNNRLFDLVALGCMGLILAACFFRAHVEGRRRLVAMGIVMLLGALVINQLGHLLPVSRPSPTLMVDGALRLTEISAIPTKDSAGDSFPGDHALFLMIFAGFALRYLPRRAAVIAVLMVPLFSAPRILAGAHWLTDVYVGALCLALICLPPLLLTPLSDRLIDRLTPRLPRWIAGTPCCLSSGGQ</sequence>
<dbReference type="Pfam" id="PF01569">
    <property type="entry name" value="PAP2"/>
    <property type="match status" value="1"/>
</dbReference>
<keyword evidence="1" id="KW-0812">Transmembrane</keyword>
<feature type="transmembrane region" description="Helical" evidence="1">
    <location>
        <begin position="164"/>
        <end position="184"/>
    </location>
</feature>
<reference evidence="3 4" key="1">
    <citation type="submission" date="2020-01" db="EMBL/GenBank/DDBJ databases">
        <title>Complete genome of Aeromonas media MC64.</title>
        <authorList>
            <person name="Cao G."/>
            <person name="Fu J."/>
            <person name="Zhong C."/>
        </authorList>
    </citation>
    <scope>NUCLEOTIDE SEQUENCE [LARGE SCALE GENOMIC DNA]</scope>
    <source>
        <strain evidence="3 4">MC64</strain>
    </source>
</reference>
<feature type="transmembrane region" description="Helical" evidence="1">
    <location>
        <begin position="140"/>
        <end position="157"/>
    </location>
</feature>
<evidence type="ECO:0000313" key="4">
    <source>
        <dbReference type="Proteomes" id="UP000463871"/>
    </source>
</evidence>
<feature type="domain" description="Phosphatidic acid phosphatase type 2/haloperoxidase" evidence="2">
    <location>
        <begin position="85"/>
        <end position="205"/>
    </location>
</feature>
<keyword evidence="1" id="KW-1133">Transmembrane helix</keyword>
<dbReference type="InterPro" id="IPR000326">
    <property type="entry name" value="PAP2/HPO"/>
</dbReference>
<feature type="transmembrane region" description="Helical" evidence="1">
    <location>
        <begin position="190"/>
        <end position="207"/>
    </location>
</feature>
<dbReference type="CDD" id="cd01610">
    <property type="entry name" value="PAP2_like"/>
    <property type="match status" value="1"/>
</dbReference>
<dbReference type="SMART" id="SM00014">
    <property type="entry name" value="acidPPc"/>
    <property type="match status" value="1"/>
</dbReference>
<dbReference type="SUPFAM" id="SSF48317">
    <property type="entry name" value="Acid phosphatase/Vanadium-dependent haloperoxidase"/>
    <property type="match status" value="1"/>
</dbReference>
<evidence type="ECO:0000256" key="1">
    <source>
        <dbReference type="SAM" id="Phobius"/>
    </source>
</evidence>
<dbReference type="Proteomes" id="UP000463871">
    <property type="component" value="Chromosome"/>
</dbReference>
<gene>
    <name evidence="3" type="ORF">GWI30_17690</name>
</gene>
<dbReference type="AlphaFoldDB" id="A0AAE6SKQ7"/>
<proteinExistence type="predicted"/>